<evidence type="ECO:0000256" key="2">
    <source>
        <dbReference type="ARBA" id="ARBA00023315"/>
    </source>
</evidence>
<feature type="domain" description="N-acetyltransferase" evidence="3">
    <location>
        <begin position="1"/>
        <end position="155"/>
    </location>
</feature>
<protein>
    <submittedName>
        <fullName evidence="4">Acetyltransferase (GNAT) family protein</fullName>
    </submittedName>
</protein>
<reference evidence="5" key="1">
    <citation type="submission" date="2016-10" db="EMBL/GenBank/DDBJ databases">
        <authorList>
            <person name="Varghese N."/>
            <person name="Submissions S."/>
        </authorList>
    </citation>
    <scope>NUCLEOTIDE SEQUENCE [LARGE SCALE GENOMIC DNA]</scope>
    <source>
        <strain evidence="5">CGMCC 1.7738</strain>
    </source>
</reference>
<dbReference type="Proteomes" id="UP000199607">
    <property type="component" value="Unassembled WGS sequence"/>
</dbReference>
<name>A0A1I4E617_9EURY</name>
<dbReference type="AlphaFoldDB" id="A0A1I4E617"/>
<dbReference type="Pfam" id="PF00583">
    <property type="entry name" value="Acetyltransf_1"/>
    <property type="match status" value="1"/>
</dbReference>
<proteinExistence type="predicted"/>
<dbReference type="InterPro" id="IPR050832">
    <property type="entry name" value="Bact_Acetyltransf"/>
</dbReference>
<dbReference type="PROSITE" id="PS51186">
    <property type="entry name" value="GNAT"/>
    <property type="match status" value="1"/>
</dbReference>
<dbReference type="InterPro" id="IPR016181">
    <property type="entry name" value="Acyl_CoA_acyltransferase"/>
</dbReference>
<dbReference type="RefSeq" id="WP_089868845.1">
    <property type="nucleotide sequence ID" value="NZ_FOTC01000002.1"/>
</dbReference>
<dbReference type="GO" id="GO:0016747">
    <property type="term" value="F:acyltransferase activity, transferring groups other than amino-acyl groups"/>
    <property type="evidence" value="ECO:0007669"/>
    <property type="project" value="InterPro"/>
</dbReference>
<keyword evidence="2" id="KW-0012">Acyltransferase</keyword>
<dbReference type="EMBL" id="FOTC01000002">
    <property type="protein sequence ID" value="SFL01212.1"/>
    <property type="molecule type" value="Genomic_DNA"/>
</dbReference>
<dbReference type="Gene3D" id="3.40.630.30">
    <property type="match status" value="1"/>
</dbReference>
<dbReference type="PANTHER" id="PTHR43877:SF2">
    <property type="entry name" value="AMINOALKYLPHOSPHONATE N-ACETYLTRANSFERASE-RELATED"/>
    <property type="match status" value="1"/>
</dbReference>
<dbReference type="PANTHER" id="PTHR43877">
    <property type="entry name" value="AMINOALKYLPHOSPHONATE N-ACETYLTRANSFERASE-RELATED-RELATED"/>
    <property type="match status" value="1"/>
</dbReference>
<dbReference type="SUPFAM" id="SSF55729">
    <property type="entry name" value="Acyl-CoA N-acyltransferases (Nat)"/>
    <property type="match status" value="1"/>
</dbReference>
<gene>
    <name evidence="4" type="ORF">SAMN04487950_1934</name>
</gene>
<evidence type="ECO:0000259" key="3">
    <source>
        <dbReference type="PROSITE" id="PS51186"/>
    </source>
</evidence>
<keyword evidence="5" id="KW-1185">Reference proteome</keyword>
<evidence type="ECO:0000313" key="5">
    <source>
        <dbReference type="Proteomes" id="UP000199607"/>
    </source>
</evidence>
<sequence length="155" mass="18045">MELVEATAEDIDALVQRWYSLARTMEAYDELNELVYTDADEVSGDGFRAHLDDDKITDYLVVDENDTIGFVTLREGHHPSRTYAHYLRLVNLALDEEHRNRGHGTDVVERVKELARSRGCDHLKVSCEWQNEDARRFYRDTGFRPKQVDFAQPLE</sequence>
<dbReference type="CDD" id="cd04301">
    <property type="entry name" value="NAT_SF"/>
    <property type="match status" value="1"/>
</dbReference>
<evidence type="ECO:0000313" key="4">
    <source>
        <dbReference type="EMBL" id="SFL01212.1"/>
    </source>
</evidence>
<accession>A0A1I4E617</accession>
<keyword evidence="1 4" id="KW-0808">Transferase</keyword>
<evidence type="ECO:0000256" key="1">
    <source>
        <dbReference type="ARBA" id="ARBA00022679"/>
    </source>
</evidence>
<dbReference type="InterPro" id="IPR000182">
    <property type="entry name" value="GNAT_dom"/>
</dbReference>
<organism evidence="4 5">
    <name type="scientific">Halogranum rubrum</name>
    <dbReference type="NCBI Taxonomy" id="553466"/>
    <lineage>
        <taxon>Archaea</taxon>
        <taxon>Methanobacteriati</taxon>
        <taxon>Methanobacteriota</taxon>
        <taxon>Stenosarchaea group</taxon>
        <taxon>Halobacteria</taxon>
        <taxon>Halobacteriales</taxon>
        <taxon>Haloferacaceae</taxon>
    </lineage>
</organism>
<dbReference type="STRING" id="553466.SAMN04487950_1934"/>